<protein>
    <recommendedName>
        <fullName evidence="3">Tc1-like transposase DDE domain-containing protein</fullName>
    </recommendedName>
</protein>
<feature type="non-terminal residue" evidence="1">
    <location>
        <position position="1"/>
    </location>
</feature>
<organism evidence="1 2">
    <name type="scientific">Rotaria socialis</name>
    <dbReference type="NCBI Taxonomy" id="392032"/>
    <lineage>
        <taxon>Eukaryota</taxon>
        <taxon>Metazoa</taxon>
        <taxon>Spiralia</taxon>
        <taxon>Gnathifera</taxon>
        <taxon>Rotifera</taxon>
        <taxon>Eurotatoria</taxon>
        <taxon>Bdelloidea</taxon>
        <taxon>Philodinida</taxon>
        <taxon>Philodinidae</taxon>
        <taxon>Rotaria</taxon>
    </lineage>
</organism>
<dbReference type="GO" id="GO:0003676">
    <property type="term" value="F:nucleic acid binding"/>
    <property type="evidence" value="ECO:0007669"/>
    <property type="project" value="InterPro"/>
</dbReference>
<dbReference type="Proteomes" id="UP000663873">
    <property type="component" value="Unassembled WGS sequence"/>
</dbReference>
<dbReference type="Gene3D" id="3.30.420.10">
    <property type="entry name" value="Ribonuclease H-like superfamily/Ribonuclease H"/>
    <property type="match status" value="1"/>
</dbReference>
<reference evidence="1" key="1">
    <citation type="submission" date="2021-02" db="EMBL/GenBank/DDBJ databases">
        <authorList>
            <person name="Nowell W R."/>
        </authorList>
    </citation>
    <scope>NUCLEOTIDE SEQUENCE</scope>
</reference>
<evidence type="ECO:0008006" key="3">
    <source>
        <dbReference type="Google" id="ProtNLM"/>
    </source>
</evidence>
<evidence type="ECO:0000313" key="1">
    <source>
        <dbReference type="EMBL" id="CAF4779046.1"/>
    </source>
</evidence>
<accession>A0A821N237</accession>
<dbReference type="AlphaFoldDB" id="A0A821N237"/>
<gene>
    <name evidence="1" type="ORF">UJA718_LOCUS40288</name>
</gene>
<keyword evidence="2" id="KW-1185">Reference proteome</keyword>
<dbReference type="EMBL" id="CAJOBP010044283">
    <property type="protein sequence ID" value="CAF4779046.1"/>
    <property type="molecule type" value="Genomic_DNA"/>
</dbReference>
<dbReference type="InterPro" id="IPR036397">
    <property type="entry name" value="RNaseH_sf"/>
</dbReference>
<comment type="caution">
    <text evidence="1">The sequence shown here is derived from an EMBL/GenBank/DDBJ whole genome shotgun (WGS) entry which is preliminary data.</text>
</comment>
<proteinExistence type="predicted"/>
<name>A0A821N237_9BILA</name>
<evidence type="ECO:0000313" key="2">
    <source>
        <dbReference type="Proteomes" id="UP000663873"/>
    </source>
</evidence>
<sequence length="67" mass="7993">RPDLNPIENLWDHIDKKLTQMKPTNATQSEQMIQTIWSGITYLQCKTLVDSMPRRINQFKKMFGWNI</sequence>